<proteinExistence type="inferred from homology"/>
<dbReference type="PROSITE" id="PS50261">
    <property type="entry name" value="G_PROTEIN_RECEP_F2_4"/>
    <property type="match status" value="1"/>
</dbReference>
<evidence type="ECO:0000256" key="6">
    <source>
        <dbReference type="ARBA" id="ARBA00023157"/>
    </source>
</evidence>
<sequence>MSQNRSGHPAGEPKAFRLLINETMLQVPGPTGDLPFVVTTKQTTNATVITANISTTPPTPVTTTKATFMLYEIRGLNFTIDIEYQDSFNDYPNEVYKEVYNTILPNCRKHLNDCFIRDLVFTAGSTIVEYWIGSYVMDDLKLPNIETDVYIDMSSKYPIIFDSNQQLLSASVGDVFPGRRVTITCGPPPPDLKFGSDLNADWKLDGTVISNTAQNTISTSREYSYLTTSFNKAGKVTSECRLKNGNKIFRQRGTFTVIEAPLISVTMTPEQTLVRCGDIKTLTFQCSVQSPYTVMFVDPGSTAVPGSCPNGDIKTFTCQSQTIPTFQKYIKVEFTENALKCKSETFGDGYPGFTAKADCEEGKVGEITAECLAGGTYGNIQDNCVLKEVQVLFLQSEELTSTLLPTFVKKLGEVTVNSSSKVTQSPATIITIVNILDNVARSPDVSVNETSIKDVLLTTDVLTRKSASVSWNLINNNGTISNETSQEPKKTSSLLLESLETITKALQEESLTITTPLILLNKTTFTDTFNGNFNSSVVVDIPKHEGGKKSLTVITFSSMDTVLLPRNKDNSSTDVLNGKIVLIQSSGIVNNISITFNTSDDSLANPKCVFWNFHLFDGLGGWDDEGCFFVNQKTGTVSCNCNHLTSFSILMSPSAPDITALTYITYCGLAISMISLIICLIIEAVVWGEIRNHSTSLLRHVSSINIALSLLIADIWFIIGAGKLESQSACLAVTFFIHFFYLAMFFWMLAAALLLFSRTILVLSQDLSDRAMVGIGFTLGYGAPLIIAAITIGVTAPSENYIQEIDVCWLRWKESRTLLAFVIPALAIQ</sequence>
<protein>
    <recommendedName>
        <fullName evidence="13">GPS domain-containing protein</fullName>
    </recommendedName>
</protein>
<comment type="similarity">
    <text evidence="2">Belongs to the G-protein coupled receptor 2 family. Adhesion G-protein coupled receptor (ADGR) subfamily.</text>
</comment>
<dbReference type="OrthoDB" id="10040049at2759"/>
<feature type="domain" description="GAIN-B" evidence="9">
    <location>
        <begin position="509"/>
        <end position="657"/>
    </location>
</feature>
<dbReference type="PANTHER" id="PTHR45813">
    <property type="entry name" value="IG-LIKE DOMAIN-CONTAINING PROTEIN"/>
    <property type="match status" value="1"/>
</dbReference>
<keyword evidence="3 8" id="KW-0812">Transmembrane</keyword>
<dbReference type="EMBL" id="CM012460">
    <property type="protein sequence ID" value="RVE55893.1"/>
    <property type="molecule type" value="Genomic_DNA"/>
</dbReference>
<reference evidence="11 12" key="1">
    <citation type="submission" date="2018-11" db="EMBL/GenBank/DDBJ databases">
        <authorList>
            <person name="Lopez-Roques C."/>
            <person name="Donnadieu C."/>
            <person name="Bouchez O."/>
            <person name="Klopp C."/>
            <person name="Cabau C."/>
            <person name="Zahm M."/>
        </authorList>
    </citation>
    <scope>NUCLEOTIDE SEQUENCE [LARGE SCALE GENOMIC DNA]</scope>
    <source>
        <strain evidence="11">RS831</strain>
        <tissue evidence="11">Whole body</tissue>
    </source>
</reference>
<keyword evidence="5 8" id="KW-0472">Membrane</keyword>
<dbReference type="InterPro" id="IPR017981">
    <property type="entry name" value="GPCR_2-like_7TM"/>
</dbReference>
<feature type="transmembrane region" description="Helical" evidence="8">
    <location>
        <begin position="773"/>
        <end position="794"/>
    </location>
</feature>
<dbReference type="Pfam" id="PF00002">
    <property type="entry name" value="7tm_2"/>
    <property type="match status" value="1"/>
</dbReference>
<comment type="subcellular location">
    <subcellularLocation>
        <location evidence="1">Membrane</location>
        <topology evidence="1">Multi-pass membrane protein</topology>
    </subcellularLocation>
</comment>
<evidence type="ECO:0000256" key="5">
    <source>
        <dbReference type="ARBA" id="ARBA00023136"/>
    </source>
</evidence>
<evidence type="ECO:0008006" key="13">
    <source>
        <dbReference type="Google" id="ProtNLM"/>
    </source>
</evidence>
<dbReference type="GO" id="GO:0004930">
    <property type="term" value="F:G protein-coupled receptor activity"/>
    <property type="evidence" value="ECO:0007669"/>
    <property type="project" value="InterPro"/>
</dbReference>
<dbReference type="Gene3D" id="1.20.1070.10">
    <property type="entry name" value="Rhodopsin 7-helix transmembrane proteins"/>
    <property type="match status" value="1"/>
</dbReference>
<dbReference type="PROSITE" id="PS50221">
    <property type="entry name" value="GAIN_B"/>
    <property type="match status" value="1"/>
</dbReference>
<dbReference type="GO" id="GO:0016020">
    <property type="term" value="C:membrane"/>
    <property type="evidence" value="ECO:0007669"/>
    <property type="project" value="UniProtKB-SubCell"/>
</dbReference>
<dbReference type="SMART" id="SM00303">
    <property type="entry name" value="GPS"/>
    <property type="match status" value="1"/>
</dbReference>
<evidence type="ECO:0000256" key="2">
    <source>
        <dbReference type="ARBA" id="ARBA00007343"/>
    </source>
</evidence>
<gene>
    <name evidence="11" type="ORF">OJAV_G00230690</name>
</gene>
<feature type="transmembrane region" description="Helical" evidence="8">
    <location>
        <begin position="663"/>
        <end position="685"/>
    </location>
</feature>
<evidence type="ECO:0000256" key="8">
    <source>
        <dbReference type="SAM" id="Phobius"/>
    </source>
</evidence>
<feature type="transmembrane region" description="Helical" evidence="8">
    <location>
        <begin position="739"/>
        <end position="761"/>
    </location>
</feature>
<keyword evidence="7" id="KW-0325">Glycoprotein</keyword>
<dbReference type="InterPro" id="IPR000203">
    <property type="entry name" value="GPS"/>
</dbReference>
<dbReference type="Proteomes" id="UP000283210">
    <property type="component" value="Chromosome 24"/>
</dbReference>
<feature type="transmembrane region" description="Helical" evidence="8">
    <location>
        <begin position="697"/>
        <end position="719"/>
    </location>
</feature>
<evidence type="ECO:0000259" key="10">
    <source>
        <dbReference type="PROSITE" id="PS50261"/>
    </source>
</evidence>
<evidence type="ECO:0000256" key="1">
    <source>
        <dbReference type="ARBA" id="ARBA00004141"/>
    </source>
</evidence>
<dbReference type="Pfam" id="PF01825">
    <property type="entry name" value="GPS"/>
    <property type="match status" value="1"/>
</dbReference>
<evidence type="ECO:0000313" key="11">
    <source>
        <dbReference type="EMBL" id="RVE55893.1"/>
    </source>
</evidence>
<keyword evidence="4 8" id="KW-1133">Transmembrane helix</keyword>
<evidence type="ECO:0000256" key="7">
    <source>
        <dbReference type="ARBA" id="ARBA00023180"/>
    </source>
</evidence>
<dbReference type="GO" id="GO:0007166">
    <property type="term" value="P:cell surface receptor signaling pathway"/>
    <property type="evidence" value="ECO:0007669"/>
    <property type="project" value="InterPro"/>
</dbReference>
<dbReference type="InterPro" id="IPR051587">
    <property type="entry name" value="Adhesion_GPCR"/>
</dbReference>
<evidence type="ECO:0000313" key="12">
    <source>
        <dbReference type="Proteomes" id="UP000283210"/>
    </source>
</evidence>
<dbReference type="InterPro" id="IPR057244">
    <property type="entry name" value="GAIN_B"/>
</dbReference>
<dbReference type="InterPro" id="IPR046338">
    <property type="entry name" value="GAIN_dom_sf"/>
</dbReference>
<dbReference type="Gene3D" id="2.60.220.50">
    <property type="match status" value="1"/>
</dbReference>
<dbReference type="GO" id="GO:0007189">
    <property type="term" value="P:adenylate cyclase-activating G protein-coupled receptor signaling pathway"/>
    <property type="evidence" value="ECO:0007669"/>
    <property type="project" value="TreeGrafter"/>
</dbReference>
<keyword evidence="6" id="KW-1015">Disulfide bond</keyword>
<dbReference type="PANTHER" id="PTHR45813:SF4">
    <property type="entry name" value="ADHESION G PROTEIN-COUPLED RECEPTOR F5"/>
    <property type="match status" value="1"/>
</dbReference>
<evidence type="ECO:0000256" key="3">
    <source>
        <dbReference type="ARBA" id="ARBA00022692"/>
    </source>
</evidence>
<dbReference type="AlphaFoldDB" id="A0A3S2MC71"/>
<organism evidence="11 12">
    <name type="scientific">Oryzias javanicus</name>
    <name type="common">Javanese ricefish</name>
    <name type="synonym">Aplocheilus javanicus</name>
    <dbReference type="NCBI Taxonomy" id="123683"/>
    <lineage>
        <taxon>Eukaryota</taxon>
        <taxon>Metazoa</taxon>
        <taxon>Chordata</taxon>
        <taxon>Craniata</taxon>
        <taxon>Vertebrata</taxon>
        <taxon>Euteleostomi</taxon>
        <taxon>Actinopterygii</taxon>
        <taxon>Neopterygii</taxon>
        <taxon>Teleostei</taxon>
        <taxon>Neoteleostei</taxon>
        <taxon>Acanthomorphata</taxon>
        <taxon>Ovalentaria</taxon>
        <taxon>Atherinomorphae</taxon>
        <taxon>Beloniformes</taxon>
        <taxon>Adrianichthyidae</taxon>
        <taxon>Oryziinae</taxon>
        <taxon>Oryzias</taxon>
    </lineage>
</organism>
<accession>A0A3S2MC71</accession>
<keyword evidence="12" id="KW-1185">Reference proteome</keyword>
<dbReference type="InterPro" id="IPR000832">
    <property type="entry name" value="GPCR_2_secretin-like"/>
</dbReference>
<evidence type="ECO:0000259" key="9">
    <source>
        <dbReference type="PROSITE" id="PS50221"/>
    </source>
</evidence>
<reference evidence="11 12" key="2">
    <citation type="submission" date="2019-01" db="EMBL/GenBank/DDBJ databases">
        <title>A chromosome length genome reference of the Java medaka (oryzias javanicus).</title>
        <authorList>
            <person name="Herpin A."/>
            <person name="Takehana Y."/>
            <person name="Naruse K."/>
            <person name="Ansai S."/>
            <person name="Kawaguchi M."/>
        </authorList>
    </citation>
    <scope>NUCLEOTIDE SEQUENCE [LARGE SCALE GENOMIC DNA]</scope>
    <source>
        <strain evidence="11">RS831</strain>
        <tissue evidence="11">Whole body</tissue>
    </source>
</reference>
<evidence type="ECO:0000256" key="4">
    <source>
        <dbReference type="ARBA" id="ARBA00022989"/>
    </source>
</evidence>
<feature type="domain" description="G-protein coupled receptors family 2 profile 2" evidence="10">
    <location>
        <begin position="661"/>
        <end position="829"/>
    </location>
</feature>
<name>A0A3S2MC71_ORYJA</name>